<accession>A0ACC2SM12</accession>
<organism evidence="1 2">
    <name type="scientific">Entomophthora muscae</name>
    <dbReference type="NCBI Taxonomy" id="34485"/>
    <lineage>
        <taxon>Eukaryota</taxon>
        <taxon>Fungi</taxon>
        <taxon>Fungi incertae sedis</taxon>
        <taxon>Zoopagomycota</taxon>
        <taxon>Entomophthoromycotina</taxon>
        <taxon>Entomophthoromycetes</taxon>
        <taxon>Entomophthorales</taxon>
        <taxon>Entomophthoraceae</taxon>
        <taxon>Entomophthora</taxon>
    </lineage>
</organism>
<name>A0ACC2SM12_9FUNG</name>
<sequence length="116" mass="13274">MEQNSVATVAVTDLGHIMEGQKLLVFKGVGFKDWFHTYENYCNKFSISDKGRLLEVGFYVGSQAGKWHDNQSFDTWDEWKTATVNQFDSFEGDTLDQLNAIRISEFAGMCKFLTKL</sequence>
<evidence type="ECO:0000313" key="1">
    <source>
        <dbReference type="EMBL" id="KAJ9063314.1"/>
    </source>
</evidence>
<gene>
    <name evidence="1" type="ORF">DSO57_1001748</name>
</gene>
<evidence type="ECO:0000313" key="2">
    <source>
        <dbReference type="Proteomes" id="UP001165960"/>
    </source>
</evidence>
<proteinExistence type="predicted"/>
<dbReference type="EMBL" id="QTSX02004974">
    <property type="protein sequence ID" value="KAJ9063314.1"/>
    <property type="molecule type" value="Genomic_DNA"/>
</dbReference>
<keyword evidence="2" id="KW-1185">Reference proteome</keyword>
<dbReference type="Proteomes" id="UP001165960">
    <property type="component" value="Unassembled WGS sequence"/>
</dbReference>
<protein>
    <submittedName>
        <fullName evidence="1">Uncharacterized protein</fullName>
    </submittedName>
</protein>
<reference evidence="1" key="1">
    <citation type="submission" date="2022-04" db="EMBL/GenBank/DDBJ databases">
        <title>Genome of the entomopathogenic fungus Entomophthora muscae.</title>
        <authorList>
            <person name="Elya C."/>
            <person name="Lovett B.R."/>
            <person name="Lee E."/>
            <person name="Macias A.M."/>
            <person name="Hajek A.E."/>
            <person name="De Bivort B.L."/>
            <person name="Kasson M.T."/>
            <person name="De Fine Licht H.H."/>
            <person name="Stajich J.E."/>
        </authorList>
    </citation>
    <scope>NUCLEOTIDE SEQUENCE</scope>
    <source>
        <strain evidence="1">Berkeley</strain>
    </source>
</reference>
<comment type="caution">
    <text evidence="1">The sequence shown here is derived from an EMBL/GenBank/DDBJ whole genome shotgun (WGS) entry which is preliminary data.</text>
</comment>